<evidence type="ECO:0000256" key="5">
    <source>
        <dbReference type="ARBA" id="ARBA00023049"/>
    </source>
</evidence>
<keyword evidence="9" id="KW-1185">Reference proteome</keyword>
<dbReference type="GO" id="GO:0008237">
    <property type="term" value="F:metallopeptidase activity"/>
    <property type="evidence" value="ECO:0007669"/>
    <property type="project" value="UniProtKB-KW"/>
</dbReference>
<dbReference type="InterPro" id="IPR007863">
    <property type="entry name" value="Peptidase_M16_C"/>
</dbReference>
<dbReference type="Pfam" id="PF00675">
    <property type="entry name" value="Peptidase_M16"/>
    <property type="match status" value="1"/>
</dbReference>
<dbReference type="InterPro" id="IPR011765">
    <property type="entry name" value="Pept_M16_N"/>
</dbReference>
<dbReference type="PANTHER" id="PTHR43690">
    <property type="entry name" value="NARDILYSIN"/>
    <property type="match status" value="1"/>
</dbReference>
<gene>
    <name evidence="8" type="ORF">DB32_008099</name>
</gene>
<keyword evidence="2 8" id="KW-0645">Protease</keyword>
<dbReference type="AlphaFoldDB" id="A0A0F6W9L1"/>
<name>A0A0F6W9L1_9BACT</name>
<keyword evidence="3" id="KW-0378">Hydrolase</keyword>
<dbReference type="EMBL" id="CP011125">
    <property type="protein sequence ID" value="AKF10950.1"/>
    <property type="molecule type" value="Genomic_DNA"/>
</dbReference>
<evidence type="ECO:0000259" key="6">
    <source>
        <dbReference type="Pfam" id="PF00675"/>
    </source>
</evidence>
<evidence type="ECO:0000313" key="8">
    <source>
        <dbReference type="EMBL" id="AKF10950.1"/>
    </source>
</evidence>
<evidence type="ECO:0000259" key="7">
    <source>
        <dbReference type="Pfam" id="PF05193"/>
    </source>
</evidence>
<comment type="similarity">
    <text evidence="1">Belongs to the peptidase M16 family.</text>
</comment>
<organism evidence="8 9">
    <name type="scientific">Sandaracinus amylolyticus</name>
    <dbReference type="NCBI Taxonomy" id="927083"/>
    <lineage>
        <taxon>Bacteria</taxon>
        <taxon>Pseudomonadati</taxon>
        <taxon>Myxococcota</taxon>
        <taxon>Polyangia</taxon>
        <taxon>Polyangiales</taxon>
        <taxon>Sandaracinaceae</taxon>
        <taxon>Sandaracinus</taxon>
    </lineage>
</organism>
<protein>
    <submittedName>
        <fullName evidence="8">Zinc protease</fullName>
    </submittedName>
</protein>
<dbReference type="SUPFAM" id="SSF63411">
    <property type="entry name" value="LuxS/MPP-like metallohydrolase"/>
    <property type="match status" value="2"/>
</dbReference>
<dbReference type="Gene3D" id="3.30.830.10">
    <property type="entry name" value="Metalloenzyme, LuxS/M16 peptidase-like"/>
    <property type="match status" value="2"/>
</dbReference>
<evidence type="ECO:0000313" key="9">
    <source>
        <dbReference type="Proteomes" id="UP000034883"/>
    </source>
</evidence>
<dbReference type="KEGG" id="samy:DB32_008099"/>
<evidence type="ECO:0000256" key="4">
    <source>
        <dbReference type="ARBA" id="ARBA00022833"/>
    </source>
</evidence>
<keyword evidence="5" id="KW-0482">Metalloprotease</keyword>
<dbReference type="InterPro" id="IPR050626">
    <property type="entry name" value="Peptidase_M16"/>
</dbReference>
<dbReference type="GO" id="GO:0006508">
    <property type="term" value="P:proteolysis"/>
    <property type="evidence" value="ECO:0007669"/>
    <property type="project" value="UniProtKB-KW"/>
</dbReference>
<proteinExistence type="inferred from homology"/>
<evidence type="ECO:0000256" key="2">
    <source>
        <dbReference type="ARBA" id="ARBA00022670"/>
    </source>
</evidence>
<keyword evidence="4" id="KW-0862">Zinc</keyword>
<reference evidence="8 9" key="1">
    <citation type="submission" date="2015-03" db="EMBL/GenBank/DDBJ databases">
        <title>Genome assembly of Sandaracinus amylolyticus DSM 53668.</title>
        <authorList>
            <person name="Sharma G."/>
            <person name="Subramanian S."/>
        </authorList>
    </citation>
    <scope>NUCLEOTIDE SEQUENCE [LARGE SCALE GENOMIC DNA]</scope>
    <source>
        <strain evidence="8 9">DSM 53668</strain>
    </source>
</reference>
<sequence length="476" mass="52682">MGPTVLVPARASRTRVRFGDLALALFAFVAIAGAHAVVRAQSLPSTVRYELSNGLHVVLDPLPGRDTVTVLVSVDVGRRDQPDGWTGLAHLTEHLLFRGTAAAPGDVSSRLDAWGAIEHNGETSDDFTRYYEVVPRGALERVLWLEAERLAHGMDAVDDAAVEQQRRVVDRERELRTWGREAVWDLVLGLLYPAGHPYSRALERRDDVQAIRATHVHSFFQRHYVPARITLVVSGGFDPDPTRAWIERYFAPLRPAGAATPPPIEVPPPVRFDGERRVLAEAQRADDLLYVIWPSPPWGTASDAALDFVASELEHRLEERIRVAGGALSVDVRQDSGALCSTFEVVVTVPRGQGTLASLEALDAELATMRETPMDARVLDRWRTSFVEGEIMRLDDSLQRAQRLGQRMPAFPGGYFDVGANLERYRAVTADATRDAAREWLPAGRRLVVSIASRREAPIEGRIISELTLVDGEVRP</sequence>
<feature type="domain" description="Peptidase M16 N-terminal" evidence="6">
    <location>
        <begin position="57"/>
        <end position="174"/>
    </location>
</feature>
<feature type="domain" description="Peptidase M16 C-terminal" evidence="7">
    <location>
        <begin position="212"/>
        <end position="383"/>
    </location>
</feature>
<evidence type="ECO:0000256" key="1">
    <source>
        <dbReference type="ARBA" id="ARBA00007261"/>
    </source>
</evidence>
<evidence type="ECO:0000256" key="3">
    <source>
        <dbReference type="ARBA" id="ARBA00022801"/>
    </source>
</evidence>
<dbReference type="PANTHER" id="PTHR43690:SF35">
    <property type="entry name" value="NON-CATALYTIC MEMBER OF PEPTIDASE SUBFAMILY M16B-RELATED"/>
    <property type="match status" value="1"/>
</dbReference>
<dbReference type="Proteomes" id="UP000034883">
    <property type="component" value="Chromosome"/>
</dbReference>
<accession>A0A0F6W9L1</accession>
<dbReference type="GO" id="GO:0046872">
    <property type="term" value="F:metal ion binding"/>
    <property type="evidence" value="ECO:0007669"/>
    <property type="project" value="InterPro"/>
</dbReference>
<dbReference type="STRING" id="927083.DB32_008099"/>
<dbReference type="Pfam" id="PF05193">
    <property type="entry name" value="Peptidase_M16_C"/>
    <property type="match status" value="1"/>
</dbReference>
<dbReference type="InterPro" id="IPR011249">
    <property type="entry name" value="Metalloenz_LuxS/M16"/>
</dbReference>